<feature type="transmembrane region" description="Helical" evidence="7">
    <location>
        <begin position="12"/>
        <end position="30"/>
    </location>
</feature>
<dbReference type="KEGG" id="sphv:F9278_42310"/>
<feature type="domain" description="ABC transmembrane type-1" evidence="8">
    <location>
        <begin position="95"/>
        <end position="304"/>
    </location>
</feature>
<evidence type="ECO:0000259" key="8">
    <source>
        <dbReference type="PROSITE" id="PS50928"/>
    </source>
</evidence>
<feature type="transmembrane region" description="Helical" evidence="7">
    <location>
        <begin position="281"/>
        <end position="300"/>
    </location>
</feature>
<protein>
    <submittedName>
        <fullName evidence="9">ABC transporter permease</fullName>
    </submittedName>
</protein>
<dbReference type="PROSITE" id="PS50928">
    <property type="entry name" value="ABC_TM1"/>
    <property type="match status" value="1"/>
</dbReference>
<evidence type="ECO:0000256" key="1">
    <source>
        <dbReference type="ARBA" id="ARBA00004651"/>
    </source>
</evidence>
<gene>
    <name evidence="9" type="ORF">F9278_42310</name>
</gene>
<comment type="similarity">
    <text evidence="7">Belongs to the binding-protein-dependent transport system permease family.</text>
</comment>
<evidence type="ECO:0000256" key="7">
    <source>
        <dbReference type="RuleBase" id="RU363032"/>
    </source>
</evidence>
<dbReference type="EMBL" id="CP045096">
    <property type="protein sequence ID" value="QFR01728.1"/>
    <property type="molecule type" value="Genomic_DNA"/>
</dbReference>
<sequence length="314" mass="33094">MFRFIVTRLGSAVIVLLSVSVLVVLLVRLMPGDAASAILGDQATPESIARVRAELGIDRPVYSQYLDWLGAALQGDLGRSLVTSVPVTEAISDRLSVTVWLSVTSLVVALVLGVALGTAAALRAGGRADRIVSAGTAFAVAVPHFWLALVMVLLFSLKLEWLPATGYVALGQDPAEWARGLVMPVTALALGPTAIIARQTRSTMVDILQRDYITAAQGRGIRLPRLIGKHALKNAAIPIVTSLGLIASVLVGGTVFIELVFAMPGIGQLLITAVQSRDLPVIQGVITCVAAVVVLVNLLVDLSYGWLNPRTRTA</sequence>
<dbReference type="RefSeq" id="WP_152173055.1">
    <property type="nucleotide sequence ID" value="NZ_CP045096.1"/>
</dbReference>
<dbReference type="Proteomes" id="UP000327294">
    <property type="component" value="Chromosome"/>
</dbReference>
<evidence type="ECO:0000313" key="10">
    <source>
        <dbReference type="Proteomes" id="UP000327294"/>
    </source>
</evidence>
<keyword evidence="3" id="KW-1003">Cell membrane</keyword>
<feature type="transmembrane region" description="Helical" evidence="7">
    <location>
        <begin position="235"/>
        <end position="261"/>
    </location>
</feature>
<evidence type="ECO:0000256" key="6">
    <source>
        <dbReference type="ARBA" id="ARBA00023136"/>
    </source>
</evidence>
<keyword evidence="5 7" id="KW-1133">Transmembrane helix</keyword>
<dbReference type="SUPFAM" id="SSF161098">
    <property type="entry name" value="MetI-like"/>
    <property type="match status" value="1"/>
</dbReference>
<dbReference type="CDD" id="cd06261">
    <property type="entry name" value="TM_PBP2"/>
    <property type="match status" value="1"/>
</dbReference>
<name>A0A5P8KGH1_9ACTN</name>
<dbReference type="InterPro" id="IPR035906">
    <property type="entry name" value="MetI-like_sf"/>
</dbReference>
<organism evidence="9 10">
    <name type="scientific">Streptomyces phaeolivaceus</name>
    <dbReference type="NCBI Taxonomy" id="2653200"/>
    <lineage>
        <taxon>Bacteria</taxon>
        <taxon>Bacillati</taxon>
        <taxon>Actinomycetota</taxon>
        <taxon>Actinomycetes</taxon>
        <taxon>Kitasatosporales</taxon>
        <taxon>Streptomycetaceae</taxon>
        <taxon>Streptomyces</taxon>
    </lineage>
</organism>
<keyword evidence="4 7" id="KW-0812">Transmembrane</keyword>
<evidence type="ECO:0000313" key="9">
    <source>
        <dbReference type="EMBL" id="QFR01728.1"/>
    </source>
</evidence>
<keyword evidence="2 7" id="KW-0813">Transport</keyword>
<feature type="transmembrane region" description="Helical" evidence="7">
    <location>
        <begin position="177"/>
        <end position="197"/>
    </location>
</feature>
<dbReference type="GO" id="GO:0055085">
    <property type="term" value="P:transmembrane transport"/>
    <property type="evidence" value="ECO:0007669"/>
    <property type="project" value="InterPro"/>
</dbReference>
<dbReference type="InterPro" id="IPR000515">
    <property type="entry name" value="MetI-like"/>
</dbReference>
<dbReference type="PANTHER" id="PTHR43163:SF3">
    <property type="entry name" value="PEPTIDE ABC TRANSPORTER PERMEASE PROTEIN"/>
    <property type="match status" value="1"/>
</dbReference>
<dbReference type="InterPro" id="IPR045621">
    <property type="entry name" value="BPD_transp_1_N"/>
</dbReference>
<feature type="transmembrane region" description="Helical" evidence="7">
    <location>
        <begin position="99"/>
        <end position="122"/>
    </location>
</feature>
<evidence type="ECO:0000256" key="2">
    <source>
        <dbReference type="ARBA" id="ARBA00022448"/>
    </source>
</evidence>
<feature type="transmembrane region" description="Helical" evidence="7">
    <location>
        <begin position="134"/>
        <end position="157"/>
    </location>
</feature>
<keyword evidence="6 7" id="KW-0472">Membrane</keyword>
<reference evidence="9 10" key="1">
    <citation type="submission" date="2019-10" db="EMBL/GenBank/DDBJ databases">
        <title>Streptomyces sp. strain GY16 isolated from leaves of Broussonetia papyrifera.</title>
        <authorList>
            <person name="Mo P."/>
        </authorList>
    </citation>
    <scope>NUCLEOTIDE SEQUENCE [LARGE SCALE GENOMIC DNA]</scope>
    <source>
        <strain evidence="9 10">GY16</strain>
    </source>
</reference>
<comment type="subcellular location">
    <subcellularLocation>
        <location evidence="1 7">Cell membrane</location>
        <topology evidence="1 7">Multi-pass membrane protein</topology>
    </subcellularLocation>
</comment>
<dbReference type="Pfam" id="PF19300">
    <property type="entry name" value="BPD_transp_1_N"/>
    <property type="match status" value="1"/>
</dbReference>
<dbReference type="PANTHER" id="PTHR43163">
    <property type="entry name" value="DIPEPTIDE TRANSPORT SYSTEM PERMEASE PROTEIN DPPB-RELATED"/>
    <property type="match status" value="1"/>
</dbReference>
<proteinExistence type="inferred from homology"/>
<accession>A0A5P8KGH1</accession>
<evidence type="ECO:0000256" key="3">
    <source>
        <dbReference type="ARBA" id="ARBA00022475"/>
    </source>
</evidence>
<dbReference type="GO" id="GO:0005886">
    <property type="term" value="C:plasma membrane"/>
    <property type="evidence" value="ECO:0007669"/>
    <property type="project" value="UniProtKB-SubCell"/>
</dbReference>
<dbReference type="AlphaFoldDB" id="A0A5P8KGH1"/>
<dbReference type="Gene3D" id="1.10.3720.10">
    <property type="entry name" value="MetI-like"/>
    <property type="match status" value="1"/>
</dbReference>
<evidence type="ECO:0000256" key="5">
    <source>
        <dbReference type="ARBA" id="ARBA00022989"/>
    </source>
</evidence>
<keyword evidence="10" id="KW-1185">Reference proteome</keyword>
<dbReference type="Pfam" id="PF00528">
    <property type="entry name" value="BPD_transp_1"/>
    <property type="match status" value="1"/>
</dbReference>
<evidence type="ECO:0000256" key="4">
    <source>
        <dbReference type="ARBA" id="ARBA00022692"/>
    </source>
</evidence>